<sequence length="51" mass="5634">MRHLFYIVAFIFIIGWLVGVLGFHTGGAFHLLLVVAIVAALLGLMQEKTVH</sequence>
<feature type="transmembrane region" description="Helical" evidence="1">
    <location>
        <begin position="5"/>
        <end position="23"/>
    </location>
</feature>
<evidence type="ECO:0000313" key="2">
    <source>
        <dbReference type="EMBL" id="THU40462.1"/>
    </source>
</evidence>
<dbReference type="Proteomes" id="UP000306918">
    <property type="component" value="Unassembled WGS sequence"/>
</dbReference>
<dbReference type="EMBL" id="STFF01000002">
    <property type="protein sequence ID" value="THU40462.1"/>
    <property type="molecule type" value="Genomic_DNA"/>
</dbReference>
<evidence type="ECO:0000256" key="1">
    <source>
        <dbReference type="SAM" id="Phobius"/>
    </source>
</evidence>
<keyword evidence="3" id="KW-1185">Reference proteome</keyword>
<keyword evidence="1" id="KW-1133">Transmembrane helix</keyword>
<evidence type="ECO:0000313" key="3">
    <source>
        <dbReference type="Proteomes" id="UP000306918"/>
    </source>
</evidence>
<dbReference type="OrthoDB" id="965495at2"/>
<keyword evidence="1" id="KW-0812">Transmembrane</keyword>
<dbReference type="NCBIfam" id="NF033488">
    <property type="entry name" value="lmo0937_fam_TM"/>
    <property type="match status" value="1"/>
</dbReference>
<organism evidence="2 3">
    <name type="scientific">Niastella caeni</name>
    <dbReference type="NCBI Taxonomy" id="2569763"/>
    <lineage>
        <taxon>Bacteria</taxon>
        <taxon>Pseudomonadati</taxon>
        <taxon>Bacteroidota</taxon>
        <taxon>Chitinophagia</taxon>
        <taxon>Chitinophagales</taxon>
        <taxon>Chitinophagaceae</taxon>
        <taxon>Niastella</taxon>
    </lineage>
</organism>
<reference evidence="2 3" key="1">
    <citation type="submission" date="2019-04" db="EMBL/GenBank/DDBJ databases">
        <title>Niastella caeni sp. nov., isolated from activated sludge.</title>
        <authorList>
            <person name="Sheng M."/>
        </authorList>
    </citation>
    <scope>NUCLEOTIDE SEQUENCE [LARGE SCALE GENOMIC DNA]</scope>
    <source>
        <strain evidence="2 3">HX-2-15</strain>
    </source>
</reference>
<dbReference type="AlphaFoldDB" id="A0A4S8I355"/>
<keyword evidence="1" id="KW-0472">Membrane</keyword>
<gene>
    <name evidence="2" type="ORF">FAM09_11415</name>
</gene>
<protein>
    <submittedName>
        <fullName evidence="2">Lmo0937 family membrane protein</fullName>
    </submittedName>
</protein>
<dbReference type="Pfam" id="PF18919">
    <property type="entry name" value="DUF5670"/>
    <property type="match status" value="1"/>
</dbReference>
<accession>A0A4S8I355</accession>
<dbReference type="RefSeq" id="WP_136577215.1">
    <property type="nucleotide sequence ID" value="NZ_STFF01000002.1"/>
</dbReference>
<dbReference type="InterPro" id="IPR043727">
    <property type="entry name" value="Lmo0937-like"/>
</dbReference>
<name>A0A4S8I355_9BACT</name>
<comment type="caution">
    <text evidence="2">The sequence shown here is derived from an EMBL/GenBank/DDBJ whole genome shotgun (WGS) entry which is preliminary data.</text>
</comment>
<feature type="transmembrane region" description="Helical" evidence="1">
    <location>
        <begin position="29"/>
        <end position="45"/>
    </location>
</feature>
<proteinExistence type="predicted"/>